<evidence type="ECO:0000313" key="3">
    <source>
        <dbReference type="EMBL" id="GAD99331.1"/>
    </source>
</evidence>
<feature type="region of interest" description="Disordered" evidence="1">
    <location>
        <begin position="37"/>
        <end position="125"/>
    </location>
</feature>
<evidence type="ECO:0000256" key="1">
    <source>
        <dbReference type="SAM" id="MobiDB-lite"/>
    </source>
</evidence>
<dbReference type="InParanoid" id="V5GBA4"/>
<organism evidence="3 4">
    <name type="scientific">Byssochlamys spectabilis (strain No. 5 / NBRC 109023)</name>
    <name type="common">Paecilomyces variotii</name>
    <dbReference type="NCBI Taxonomy" id="1356009"/>
    <lineage>
        <taxon>Eukaryota</taxon>
        <taxon>Fungi</taxon>
        <taxon>Dikarya</taxon>
        <taxon>Ascomycota</taxon>
        <taxon>Pezizomycotina</taxon>
        <taxon>Eurotiomycetes</taxon>
        <taxon>Eurotiomycetidae</taxon>
        <taxon>Eurotiales</taxon>
        <taxon>Thermoascaceae</taxon>
        <taxon>Paecilomyces</taxon>
    </lineage>
</organism>
<dbReference type="GO" id="GO:0030687">
    <property type="term" value="C:preribosome, large subunit precursor"/>
    <property type="evidence" value="ECO:0007669"/>
    <property type="project" value="TreeGrafter"/>
</dbReference>
<dbReference type="InterPro" id="IPR019434">
    <property type="entry name" value="DUF2423"/>
</dbReference>
<feature type="compositionally biased region" description="Polar residues" evidence="1">
    <location>
        <begin position="57"/>
        <end position="73"/>
    </location>
</feature>
<proteinExistence type="predicted"/>
<dbReference type="Pfam" id="PF10338">
    <property type="entry name" value="YBL028C_N"/>
    <property type="match status" value="1"/>
</dbReference>
<dbReference type="eggNOG" id="ENOG502SXGY">
    <property type="taxonomic scope" value="Eukaryota"/>
</dbReference>
<sequence>MAKSSRSSVEKRNRAKLRATVFGPAVDARTARLSAKLQELAAQPRPKDTDAAGMEVGNSTDKQDANSATQKVQNPDAEMDIDGTNASTTKASSSKKNGRVQKRRNKKPRSSIVFSRHSSKEKKRK</sequence>
<dbReference type="Proteomes" id="UP000018001">
    <property type="component" value="Unassembled WGS sequence"/>
</dbReference>
<protein>
    <recommendedName>
        <fullName evidence="2">DUF2423 domain-containing protein</fullName>
    </recommendedName>
</protein>
<dbReference type="PANTHER" id="PTHR28219">
    <property type="entry name" value="UPF0642 PROTEIN YBL028C"/>
    <property type="match status" value="1"/>
</dbReference>
<gene>
    <name evidence="3" type="ORF">PVAR5_8043</name>
</gene>
<dbReference type="PANTHER" id="PTHR28219:SF1">
    <property type="entry name" value="UPF0642 PROTEIN YBL028C"/>
    <property type="match status" value="1"/>
</dbReference>
<feature type="compositionally biased region" description="Low complexity" evidence="1">
    <location>
        <begin position="84"/>
        <end position="95"/>
    </location>
</feature>
<name>V5GBA4_BYSSN</name>
<dbReference type="OrthoDB" id="4087970at2759"/>
<feature type="domain" description="DUF2423" evidence="2">
    <location>
        <begin position="1"/>
        <end position="44"/>
    </location>
</feature>
<keyword evidence="4" id="KW-1185">Reference proteome</keyword>
<evidence type="ECO:0000259" key="2">
    <source>
        <dbReference type="Pfam" id="PF10338"/>
    </source>
</evidence>
<feature type="compositionally biased region" description="Basic residues" evidence="1">
    <location>
        <begin position="96"/>
        <end position="109"/>
    </location>
</feature>
<evidence type="ECO:0000313" key="4">
    <source>
        <dbReference type="Proteomes" id="UP000018001"/>
    </source>
</evidence>
<dbReference type="HOGENOM" id="CLU_149452_0_0_1"/>
<accession>V5GBA4</accession>
<comment type="caution">
    <text evidence="3">The sequence shown here is derived from an EMBL/GenBank/DDBJ whole genome shotgun (WGS) entry which is preliminary data.</text>
</comment>
<dbReference type="EMBL" id="BAUL01000291">
    <property type="protein sequence ID" value="GAD99331.1"/>
    <property type="molecule type" value="Genomic_DNA"/>
</dbReference>
<dbReference type="AlphaFoldDB" id="V5GBA4"/>
<reference evidence="4" key="1">
    <citation type="journal article" date="2014" name="Genome Announc.">
        <title>Draft genome sequence of the formaldehyde-resistant fungus Byssochlamys spectabilis No. 5 (anamorph Paecilomyces variotii No. 5) (NBRC109023).</title>
        <authorList>
            <person name="Oka T."/>
            <person name="Ekino K."/>
            <person name="Fukuda K."/>
            <person name="Nomura Y."/>
        </authorList>
    </citation>
    <scope>NUCLEOTIDE SEQUENCE [LARGE SCALE GENOMIC DNA]</scope>
    <source>
        <strain evidence="4">No. 5 / NBRC 109023</strain>
    </source>
</reference>